<dbReference type="Proteomes" id="UP000198251">
    <property type="component" value="Chromosome I"/>
</dbReference>
<accession>A0A1C5G921</accession>
<dbReference type="EMBL" id="LT607733">
    <property type="protein sequence ID" value="SCG15516.1"/>
    <property type="molecule type" value="Genomic_DNA"/>
</dbReference>
<proteinExistence type="predicted"/>
<keyword evidence="2" id="KW-1185">Reference proteome</keyword>
<dbReference type="AlphaFoldDB" id="A0A1C5G921"/>
<evidence type="ECO:0008006" key="3">
    <source>
        <dbReference type="Google" id="ProtNLM"/>
    </source>
</evidence>
<evidence type="ECO:0000313" key="1">
    <source>
        <dbReference type="EMBL" id="SCG15516.1"/>
    </source>
</evidence>
<dbReference type="GeneID" id="95805810"/>
<organism evidence="1 2">
    <name type="scientific">Micromonospora echinofusca</name>
    <dbReference type="NCBI Taxonomy" id="47858"/>
    <lineage>
        <taxon>Bacteria</taxon>
        <taxon>Bacillati</taxon>
        <taxon>Actinomycetota</taxon>
        <taxon>Actinomycetes</taxon>
        <taxon>Micromonosporales</taxon>
        <taxon>Micromonosporaceae</taxon>
        <taxon>Micromonospora</taxon>
    </lineage>
</organism>
<protein>
    <recommendedName>
        <fullName evidence="3">Phage major capsid protein, HK97 family</fullName>
    </recommendedName>
</protein>
<sequence length="275" mass="28949">MTQPFVYVEAPATTPYRYGLFSAAAVVDPADQREFQAGVEWEPQCVDAPAPTNVAAASDPNRAPMALPDGVPLVQAGVIRLYTGLTGRSPARPDLLERARRAMGMVEQQSLEHYAWTGEAGNADYLAAADTEVLAGSDAAAVPLETGVGLLEAHIGDRSGVLGVLWAPRWTAGWFAEKGQSRIEGPRLVGPLGNPIVFAQTTGVGPGGAAPAAGEAWLYATGPVMVRRSAVFLPKLPEALDRKDNEVFAVAERFYTVGWSCTVAAVKVKLPGVPA</sequence>
<reference evidence="1 2" key="1">
    <citation type="submission" date="2016-06" db="EMBL/GenBank/DDBJ databases">
        <authorList>
            <person name="Kjaerup R.B."/>
            <person name="Dalgaard T.S."/>
            <person name="Juul-Madsen H.R."/>
        </authorList>
    </citation>
    <scope>NUCLEOTIDE SEQUENCE [LARGE SCALE GENOMIC DNA]</scope>
    <source>
        <strain evidence="1 2">DSM 43913</strain>
    </source>
</reference>
<gene>
    <name evidence="1" type="ORF">GA0070610_1750</name>
</gene>
<name>A0A1C5G921_MICEH</name>
<evidence type="ECO:0000313" key="2">
    <source>
        <dbReference type="Proteomes" id="UP000198251"/>
    </source>
</evidence>
<dbReference type="RefSeq" id="WP_157747073.1">
    <property type="nucleotide sequence ID" value="NZ_LT607733.1"/>
</dbReference>